<dbReference type="Proteomes" id="UP000325313">
    <property type="component" value="Unassembled WGS sequence"/>
</dbReference>
<sequence>MARRVREATARPGTQRDPWDLRTYLPSISVPSPTPCVPSGEDTWQPEANRLKAGSHTKAGKKNPTLPLKTSLMSYWTTVKCFCGVQVSVGFGIRMVRHLSTPACKYLEDTKRSRYVCQGAGVWQDFGAAPIIPPSNPSSILSGSKHHDRMTAHPQNEVTKFELRHPLA</sequence>
<gene>
    <name evidence="1" type="ORF">PGT21_006416</name>
    <name evidence="2" type="ORF">PGTUg99_016465</name>
</gene>
<protein>
    <submittedName>
        <fullName evidence="2">Uncharacterized protein</fullName>
    </submittedName>
</protein>
<dbReference type="AlphaFoldDB" id="A0A5B0SGF1"/>
<dbReference type="Proteomes" id="UP000324748">
    <property type="component" value="Unassembled WGS sequence"/>
</dbReference>
<accession>A0A5B0SGF1</accession>
<dbReference type="EMBL" id="VSWC01000145">
    <property type="protein sequence ID" value="KAA1076415.1"/>
    <property type="molecule type" value="Genomic_DNA"/>
</dbReference>
<reference evidence="3 4" key="1">
    <citation type="submission" date="2019-05" db="EMBL/GenBank/DDBJ databases">
        <title>Emergence of the Ug99 lineage of the wheat stem rust pathogen through somatic hybridization.</title>
        <authorList>
            <person name="Li F."/>
            <person name="Upadhyaya N.M."/>
            <person name="Sperschneider J."/>
            <person name="Matny O."/>
            <person name="Nguyen-Phuc H."/>
            <person name="Mago R."/>
            <person name="Raley C."/>
            <person name="Miller M.E."/>
            <person name="Silverstein K.A.T."/>
            <person name="Henningsen E."/>
            <person name="Hirsch C.D."/>
            <person name="Visser B."/>
            <person name="Pretorius Z.A."/>
            <person name="Steffenson B.J."/>
            <person name="Schwessinger B."/>
            <person name="Dodds P.N."/>
            <person name="Figueroa M."/>
        </authorList>
    </citation>
    <scope>NUCLEOTIDE SEQUENCE [LARGE SCALE GENOMIC DNA]</scope>
    <source>
        <strain evidence="1">21-0</strain>
        <strain evidence="2 4">Ug99</strain>
    </source>
</reference>
<name>A0A5B0SGF1_PUCGR</name>
<organism evidence="2 4">
    <name type="scientific">Puccinia graminis f. sp. tritici</name>
    <dbReference type="NCBI Taxonomy" id="56615"/>
    <lineage>
        <taxon>Eukaryota</taxon>
        <taxon>Fungi</taxon>
        <taxon>Dikarya</taxon>
        <taxon>Basidiomycota</taxon>
        <taxon>Pucciniomycotina</taxon>
        <taxon>Pucciniomycetes</taxon>
        <taxon>Pucciniales</taxon>
        <taxon>Pucciniaceae</taxon>
        <taxon>Puccinia</taxon>
    </lineage>
</organism>
<dbReference type="EMBL" id="VDEP01000038">
    <property type="protein sequence ID" value="KAA1135544.1"/>
    <property type="molecule type" value="Genomic_DNA"/>
</dbReference>
<comment type="caution">
    <text evidence="2">The sequence shown here is derived from an EMBL/GenBank/DDBJ whole genome shotgun (WGS) entry which is preliminary data.</text>
</comment>
<evidence type="ECO:0000313" key="2">
    <source>
        <dbReference type="EMBL" id="KAA1135544.1"/>
    </source>
</evidence>
<evidence type="ECO:0000313" key="4">
    <source>
        <dbReference type="Proteomes" id="UP000325313"/>
    </source>
</evidence>
<keyword evidence="3" id="KW-1185">Reference proteome</keyword>
<proteinExistence type="predicted"/>
<evidence type="ECO:0000313" key="1">
    <source>
        <dbReference type="EMBL" id="KAA1076415.1"/>
    </source>
</evidence>
<evidence type="ECO:0000313" key="3">
    <source>
        <dbReference type="Proteomes" id="UP000324748"/>
    </source>
</evidence>